<dbReference type="AlphaFoldDB" id="A0A2G9R4I0"/>
<sequence length="113" mass="12005">PAANSTLNNLSCSTCASATSDYCSSSNTLQCTGLETKCGRLSLSTTGVFTSASITRGCATPSVCNLSENRMVTFEGSTLNSVVTAYCSNGGFNHHSSFYLLTFLAFFLFKFLF</sequence>
<evidence type="ECO:0008006" key="3">
    <source>
        <dbReference type="Google" id="ProtNLM"/>
    </source>
</evidence>
<dbReference type="CDD" id="cd23572">
    <property type="entry name" value="TFP_LU_ECD_PINLYP_rpt2"/>
    <property type="match status" value="1"/>
</dbReference>
<dbReference type="SUPFAM" id="SSF57302">
    <property type="entry name" value="Snake toxin-like"/>
    <property type="match status" value="1"/>
</dbReference>
<protein>
    <recommendedName>
        <fullName evidence="3">UPAR/Ly6 domain-containing protein</fullName>
    </recommendedName>
</protein>
<proteinExistence type="predicted"/>
<dbReference type="EMBL" id="KV978513">
    <property type="protein sequence ID" value="PIO22777.1"/>
    <property type="molecule type" value="Genomic_DNA"/>
</dbReference>
<evidence type="ECO:0000313" key="2">
    <source>
        <dbReference type="Proteomes" id="UP000228934"/>
    </source>
</evidence>
<evidence type="ECO:0000313" key="1">
    <source>
        <dbReference type="EMBL" id="PIO22777.1"/>
    </source>
</evidence>
<gene>
    <name evidence="1" type="ORF">AB205_0122870</name>
</gene>
<organism evidence="1 2">
    <name type="scientific">Aquarana catesbeiana</name>
    <name type="common">American bullfrog</name>
    <name type="synonym">Rana catesbeiana</name>
    <dbReference type="NCBI Taxonomy" id="8400"/>
    <lineage>
        <taxon>Eukaryota</taxon>
        <taxon>Metazoa</taxon>
        <taxon>Chordata</taxon>
        <taxon>Craniata</taxon>
        <taxon>Vertebrata</taxon>
        <taxon>Euteleostomi</taxon>
        <taxon>Amphibia</taxon>
        <taxon>Batrachia</taxon>
        <taxon>Anura</taxon>
        <taxon>Neobatrachia</taxon>
        <taxon>Ranoidea</taxon>
        <taxon>Ranidae</taxon>
        <taxon>Aquarana</taxon>
    </lineage>
</organism>
<reference evidence="2" key="1">
    <citation type="journal article" date="2017" name="Nat. Commun.">
        <title>The North American bullfrog draft genome provides insight into hormonal regulation of long noncoding RNA.</title>
        <authorList>
            <person name="Hammond S.A."/>
            <person name="Warren R.L."/>
            <person name="Vandervalk B.P."/>
            <person name="Kucuk E."/>
            <person name="Khan H."/>
            <person name="Gibb E.A."/>
            <person name="Pandoh P."/>
            <person name="Kirk H."/>
            <person name="Zhao Y."/>
            <person name="Jones M."/>
            <person name="Mungall A.J."/>
            <person name="Coope R."/>
            <person name="Pleasance S."/>
            <person name="Moore R.A."/>
            <person name="Holt R.A."/>
            <person name="Round J.M."/>
            <person name="Ohora S."/>
            <person name="Walle B.V."/>
            <person name="Veldhoen N."/>
            <person name="Helbing C.C."/>
            <person name="Birol I."/>
        </authorList>
    </citation>
    <scope>NUCLEOTIDE SEQUENCE [LARGE SCALE GENOMIC DNA]</scope>
</reference>
<dbReference type="OrthoDB" id="9907178at2759"/>
<dbReference type="InterPro" id="IPR045860">
    <property type="entry name" value="Snake_toxin-like_sf"/>
</dbReference>
<name>A0A2G9R4I0_AQUCT</name>
<accession>A0A2G9R4I0</accession>
<dbReference type="Gene3D" id="2.10.60.10">
    <property type="entry name" value="CD59"/>
    <property type="match status" value="1"/>
</dbReference>
<keyword evidence="2" id="KW-1185">Reference proteome</keyword>
<dbReference type="Proteomes" id="UP000228934">
    <property type="component" value="Unassembled WGS sequence"/>
</dbReference>
<feature type="non-terminal residue" evidence="1">
    <location>
        <position position="1"/>
    </location>
</feature>